<sequence length="518" mass="56485">MPPFKFSHLSTPFTQIGSYALFSRILGFLRDLVIAQLFGANANTDAFFIAFKLPNLTRRLFAEGAFAVTLVPLFTAKHAQHGDVGVRSLLANLSGTLTVSLFIITVLGSLAAPLVIFLLAPGVALDPQRGPLAIDMLYLTLPYLILIGLTALLGAVLNTYQRFVVPALAPALLNISLISCAFLIAPHLDQPIFALAWGVLIAGIAQVLIQLPALIRLNLLSWPRFHLRDPLVRTVLTGMGPNVFGVAAHQVNLLLASFFASLLASGSISWLYYAERLLEFPLGILGSALGTAIVPLLAHAYIKGSAHEFHSTLDQAVRWILFLGMPATAGLCLLAVPIIALLFHSEHFNDHDVLMAGYALMAYALGVIPLLAIKVLAPACYSRGDAQTPIRIAVLTVGCHLVLSAIFIWPLGHAGLALSVALASLFNAVLLLRAVLQSGAWSMTVEWWQFFQRIVVATLIMIIWLWLMMGSYQEWLQMSKAADSLRLLRLIIMAILIYLGTLFLIGVRPRHLWQRQST</sequence>
<dbReference type="EMBL" id="JABVCQ010000004">
    <property type="protein sequence ID" value="MBB1125154.1"/>
    <property type="molecule type" value="Genomic_DNA"/>
</dbReference>
<keyword evidence="10 11" id="KW-0813">Transport</keyword>
<dbReference type="InterPro" id="IPR051050">
    <property type="entry name" value="Lipid_II_flippase_MurJ/MviN"/>
</dbReference>
<protein>
    <recommendedName>
        <fullName evidence="10">Probable lipid II flippase MurJ</fullName>
    </recommendedName>
</protein>
<organism evidence="12 13">
    <name type="scientific">Thiospirillum jenense</name>
    <dbReference type="NCBI Taxonomy" id="1653858"/>
    <lineage>
        <taxon>Bacteria</taxon>
        <taxon>Pseudomonadati</taxon>
        <taxon>Pseudomonadota</taxon>
        <taxon>Gammaproteobacteria</taxon>
        <taxon>Chromatiales</taxon>
        <taxon>Chromatiaceae</taxon>
        <taxon>Thiospirillum</taxon>
    </lineage>
</organism>
<evidence type="ECO:0000313" key="13">
    <source>
        <dbReference type="Proteomes" id="UP000548632"/>
    </source>
</evidence>
<dbReference type="GO" id="GO:0008360">
    <property type="term" value="P:regulation of cell shape"/>
    <property type="evidence" value="ECO:0007669"/>
    <property type="project" value="UniProtKB-UniRule"/>
</dbReference>
<dbReference type="NCBIfam" id="TIGR01695">
    <property type="entry name" value="murJ_mviN"/>
    <property type="match status" value="1"/>
</dbReference>
<evidence type="ECO:0000256" key="7">
    <source>
        <dbReference type="ARBA" id="ARBA00023136"/>
    </source>
</evidence>
<feature type="transmembrane region" description="Helical" evidence="10">
    <location>
        <begin position="355"/>
        <end position="377"/>
    </location>
</feature>
<feature type="transmembrane region" description="Helical" evidence="10">
    <location>
        <begin position="415"/>
        <end position="436"/>
    </location>
</feature>
<evidence type="ECO:0000256" key="1">
    <source>
        <dbReference type="ARBA" id="ARBA00004651"/>
    </source>
</evidence>
<keyword evidence="6 10" id="KW-1133">Transmembrane helix</keyword>
<keyword evidence="5 10" id="KW-0573">Peptidoglycan synthesis</keyword>
<feature type="transmembrane region" description="Helical" evidence="10">
    <location>
        <begin position="319"/>
        <end position="343"/>
    </location>
</feature>
<feature type="transmembrane region" description="Helical" evidence="10">
    <location>
        <begin position="192"/>
        <end position="211"/>
    </location>
</feature>
<comment type="subcellular location">
    <subcellularLocation>
        <location evidence="10">Cell inner membrane</location>
        <topology evidence="10">Multi-pass membrane protein</topology>
    </subcellularLocation>
    <subcellularLocation>
        <location evidence="1">Cell membrane</location>
        <topology evidence="1">Multi-pass membrane protein</topology>
    </subcellularLocation>
</comment>
<dbReference type="PIRSF" id="PIRSF002869">
    <property type="entry name" value="MviN"/>
    <property type="match status" value="1"/>
</dbReference>
<evidence type="ECO:0000256" key="9">
    <source>
        <dbReference type="ARBA" id="ARBA00061532"/>
    </source>
</evidence>
<comment type="similarity">
    <text evidence="9 10 11">Belongs to the MurJ/MviN family.</text>
</comment>
<feature type="transmembrane region" description="Helical" evidence="10">
    <location>
        <begin position="280"/>
        <end position="298"/>
    </location>
</feature>
<gene>
    <name evidence="10 12" type="primary">murJ</name>
    <name evidence="12" type="ORF">HUK38_02775</name>
</gene>
<evidence type="ECO:0000256" key="11">
    <source>
        <dbReference type="PIRNR" id="PIRNR002869"/>
    </source>
</evidence>
<evidence type="ECO:0000256" key="10">
    <source>
        <dbReference type="HAMAP-Rule" id="MF_02078"/>
    </source>
</evidence>
<dbReference type="RefSeq" id="WP_182582286.1">
    <property type="nucleotide sequence ID" value="NZ_JABVCQ010000004.1"/>
</dbReference>
<evidence type="ECO:0000256" key="2">
    <source>
        <dbReference type="ARBA" id="ARBA00022475"/>
    </source>
</evidence>
<dbReference type="UniPathway" id="UPA00219"/>
<keyword evidence="4 10" id="KW-0133">Cell shape</keyword>
<feature type="transmembrane region" description="Helical" evidence="10">
    <location>
        <begin position="487"/>
        <end position="507"/>
    </location>
</feature>
<accession>A0A839H7I6</accession>
<evidence type="ECO:0000256" key="8">
    <source>
        <dbReference type="ARBA" id="ARBA00060041"/>
    </source>
</evidence>
<dbReference type="GO" id="GO:0071555">
    <property type="term" value="P:cell wall organization"/>
    <property type="evidence" value="ECO:0007669"/>
    <property type="project" value="UniProtKB-UniRule"/>
</dbReference>
<feature type="transmembrane region" description="Helical" evidence="10">
    <location>
        <begin position="253"/>
        <end position="274"/>
    </location>
</feature>
<keyword evidence="7 10" id="KW-0472">Membrane</keyword>
<dbReference type="InterPro" id="IPR004268">
    <property type="entry name" value="MurJ"/>
</dbReference>
<keyword evidence="13" id="KW-1185">Reference proteome</keyword>
<feature type="transmembrane region" description="Helical" evidence="10">
    <location>
        <begin position="99"/>
        <end position="125"/>
    </location>
</feature>
<comment type="caution">
    <text evidence="12">The sequence shown here is derived from an EMBL/GenBank/DDBJ whole genome shotgun (WGS) entry which is preliminary data.</text>
</comment>
<dbReference type="AlphaFoldDB" id="A0A839H7I6"/>
<dbReference type="GO" id="GO:0034204">
    <property type="term" value="P:lipid translocation"/>
    <property type="evidence" value="ECO:0007669"/>
    <property type="project" value="TreeGrafter"/>
</dbReference>
<proteinExistence type="inferred from homology"/>
<evidence type="ECO:0000256" key="4">
    <source>
        <dbReference type="ARBA" id="ARBA00022960"/>
    </source>
</evidence>
<evidence type="ECO:0000256" key="6">
    <source>
        <dbReference type="ARBA" id="ARBA00022989"/>
    </source>
</evidence>
<feature type="transmembrane region" description="Helical" evidence="10">
    <location>
        <begin position="163"/>
        <end position="185"/>
    </location>
</feature>
<comment type="pathway">
    <text evidence="10">Cell wall biogenesis; peptidoglycan biosynthesis.</text>
</comment>
<evidence type="ECO:0000313" key="12">
    <source>
        <dbReference type="EMBL" id="MBB1125154.1"/>
    </source>
</evidence>
<keyword evidence="2 10" id="KW-1003">Cell membrane</keyword>
<comment type="function">
    <text evidence="8 10 11">Involved in peptidoglycan biosynthesis. Transports lipid-linked peptidoglycan precursors from the inner to the outer leaflet of the cytoplasmic membrane.</text>
</comment>
<dbReference type="PANTHER" id="PTHR47019">
    <property type="entry name" value="LIPID II FLIPPASE MURJ"/>
    <property type="match status" value="1"/>
</dbReference>
<dbReference type="PRINTS" id="PR01806">
    <property type="entry name" value="VIRFACTRMVIN"/>
</dbReference>
<dbReference type="PANTHER" id="PTHR47019:SF1">
    <property type="entry name" value="LIPID II FLIPPASE MURJ"/>
    <property type="match status" value="1"/>
</dbReference>
<reference evidence="12 13" key="1">
    <citation type="journal article" date="2020" name="Arch. Microbiol.">
        <title>The genome sequence of the giant phototrophic gammaproteobacterium Thiospirillum jenense gives insight into its physiological properties and phylogenetic relationships.</title>
        <authorList>
            <person name="Imhoff J.F."/>
            <person name="Meyer T.E."/>
            <person name="Kyndt J.A."/>
        </authorList>
    </citation>
    <scope>NUCLEOTIDE SEQUENCE [LARGE SCALE GENOMIC DNA]</scope>
    <source>
        <strain evidence="12 13">DSM 216</strain>
    </source>
</reference>
<feature type="transmembrane region" description="Helical" evidence="10">
    <location>
        <begin position="137"/>
        <end position="157"/>
    </location>
</feature>
<dbReference type="GO" id="GO:0009252">
    <property type="term" value="P:peptidoglycan biosynthetic process"/>
    <property type="evidence" value="ECO:0007669"/>
    <property type="project" value="UniProtKB-UniRule"/>
</dbReference>
<name>A0A839H7I6_9GAMM</name>
<feature type="transmembrane region" description="Helical" evidence="10">
    <location>
        <begin position="389"/>
        <end position="409"/>
    </location>
</feature>
<dbReference type="CDD" id="cd13123">
    <property type="entry name" value="MATE_MurJ_like"/>
    <property type="match status" value="1"/>
</dbReference>
<keyword evidence="10" id="KW-0997">Cell inner membrane</keyword>
<keyword evidence="3 10" id="KW-0812">Transmembrane</keyword>
<evidence type="ECO:0000256" key="5">
    <source>
        <dbReference type="ARBA" id="ARBA00022984"/>
    </source>
</evidence>
<keyword evidence="10 11" id="KW-0961">Cell wall biogenesis/degradation</keyword>
<evidence type="ECO:0000256" key="3">
    <source>
        <dbReference type="ARBA" id="ARBA00022692"/>
    </source>
</evidence>
<dbReference type="Proteomes" id="UP000548632">
    <property type="component" value="Unassembled WGS sequence"/>
</dbReference>
<dbReference type="GO" id="GO:0015648">
    <property type="term" value="F:lipid-linked peptidoglycan transporter activity"/>
    <property type="evidence" value="ECO:0007669"/>
    <property type="project" value="UniProtKB-UniRule"/>
</dbReference>
<dbReference type="HAMAP" id="MF_02078">
    <property type="entry name" value="MurJ_MviN"/>
    <property type="match status" value="1"/>
</dbReference>
<dbReference type="Pfam" id="PF03023">
    <property type="entry name" value="MurJ"/>
    <property type="match status" value="1"/>
</dbReference>
<feature type="transmembrane region" description="Helical" evidence="10">
    <location>
        <begin position="448"/>
        <end position="467"/>
    </location>
</feature>
<dbReference type="GO" id="GO:0005886">
    <property type="term" value="C:plasma membrane"/>
    <property type="evidence" value="ECO:0007669"/>
    <property type="project" value="UniProtKB-SubCell"/>
</dbReference>